<keyword evidence="10" id="KW-1185">Reference proteome</keyword>
<evidence type="ECO:0000313" key="10">
    <source>
        <dbReference type="Proteomes" id="UP001172684"/>
    </source>
</evidence>
<evidence type="ECO:0000256" key="7">
    <source>
        <dbReference type="RuleBase" id="RU361270"/>
    </source>
</evidence>
<feature type="domain" description="Transthyretin/hydroxyisourate hydrolase" evidence="8">
    <location>
        <begin position="8"/>
        <end position="136"/>
    </location>
</feature>
<comment type="function">
    <text evidence="2">Catalyzes the hydrolysis of 5-hydroxyisourate (HIU) to 2-oxo-4-hydroxy-4-carboxy-5-ureidoimidazoline (OHCU).</text>
</comment>
<evidence type="ECO:0000256" key="1">
    <source>
        <dbReference type="ARBA" id="ARBA00001043"/>
    </source>
</evidence>
<gene>
    <name evidence="9" type="ORF">H2201_007720</name>
</gene>
<dbReference type="PANTHER" id="PTHR10395">
    <property type="entry name" value="URICASE AND TRANSTHYRETIN-RELATED"/>
    <property type="match status" value="1"/>
</dbReference>
<evidence type="ECO:0000256" key="3">
    <source>
        <dbReference type="ARBA" id="ARBA00009850"/>
    </source>
</evidence>
<dbReference type="Gene3D" id="2.60.40.180">
    <property type="entry name" value="Transthyretin/hydroxyisourate hydrolase domain"/>
    <property type="match status" value="1"/>
</dbReference>
<keyword evidence="5 7" id="KW-0659">Purine metabolism</keyword>
<comment type="catalytic activity">
    <reaction evidence="1 7">
        <text>5-hydroxyisourate + H2O = 5-hydroxy-2-oxo-4-ureido-2,5-dihydro-1H-imidazole-5-carboxylate + H(+)</text>
        <dbReference type="Rhea" id="RHEA:23736"/>
        <dbReference type="ChEBI" id="CHEBI:15377"/>
        <dbReference type="ChEBI" id="CHEBI:15378"/>
        <dbReference type="ChEBI" id="CHEBI:18072"/>
        <dbReference type="ChEBI" id="CHEBI:58639"/>
        <dbReference type="EC" id="3.5.2.17"/>
    </reaction>
</comment>
<dbReference type="Proteomes" id="UP001172684">
    <property type="component" value="Unassembled WGS sequence"/>
</dbReference>
<dbReference type="NCBIfam" id="TIGR02962">
    <property type="entry name" value="hdxy_isourate"/>
    <property type="match status" value="1"/>
</dbReference>
<accession>A0ABQ9NKS0</accession>
<dbReference type="CDD" id="cd05822">
    <property type="entry name" value="TLP_HIUase"/>
    <property type="match status" value="1"/>
</dbReference>
<evidence type="ECO:0000256" key="4">
    <source>
        <dbReference type="ARBA" id="ARBA00011881"/>
    </source>
</evidence>
<sequence length="137" mass="15107">MSAPRPPITCHVLDTTTGRPGASIPVTLTFLSFSDPSNPGPSHPFTGITNADGRVTSWTTVSGSAPLDEIFRLQSECGEDSKWSLTFGVRDYWRQRGVEAFFEEVEVKFTVHEGKAKEHFHVPVLVGPFSYTTYRGS</sequence>
<comment type="subunit">
    <text evidence="4 7">Homotetramer.</text>
</comment>
<dbReference type="Pfam" id="PF00576">
    <property type="entry name" value="Transthyretin"/>
    <property type="match status" value="1"/>
</dbReference>
<dbReference type="SUPFAM" id="SSF49472">
    <property type="entry name" value="Transthyretin (synonym: prealbumin)"/>
    <property type="match status" value="1"/>
</dbReference>
<dbReference type="PROSITE" id="PS00768">
    <property type="entry name" value="TRANSTHYRETIN_1"/>
    <property type="match status" value="1"/>
</dbReference>
<name>A0ABQ9NKS0_9PEZI</name>
<dbReference type="InterPro" id="IPR014306">
    <property type="entry name" value="Hydroxyisourate_hydrolase"/>
</dbReference>
<dbReference type="EMBL" id="JAPDRL010000085">
    <property type="protein sequence ID" value="KAJ9658640.1"/>
    <property type="molecule type" value="Genomic_DNA"/>
</dbReference>
<evidence type="ECO:0000256" key="2">
    <source>
        <dbReference type="ARBA" id="ARBA00002704"/>
    </source>
</evidence>
<evidence type="ECO:0000256" key="6">
    <source>
        <dbReference type="ARBA" id="ARBA00022801"/>
    </source>
</evidence>
<comment type="similarity">
    <text evidence="3 7">Belongs to the transthyretin family. 5-hydroxyisourate hydrolase subfamily.</text>
</comment>
<dbReference type="EC" id="3.5.2.17" evidence="7"/>
<reference evidence="9" key="1">
    <citation type="submission" date="2022-10" db="EMBL/GenBank/DDBJ databases">
        <title>Culturing micro-colonial fungi from biological soil crusts in the Mojave desert and describing Neophaeococcomyces mojavensis, and introducing the new genera and species Taxawa tesnikishii.</title>
        <authorList>
            <person name="Kurbessoian T."/>
            <person name="Stajich J.E."/>
        </authorList>
    </citation>
    <scope>NUCLEOTIDE SEQUENCE</scope>
    <source>
        <strain evidence="9">TK_1</strain>
    </source>
</reference>
<proteinExistence type="inferred from homology"/>
<dbReference type="InterPro" id="IPR023416">
    <property type="entry name" value="Transthyretin/HIU_hydrolase_d"/>
</dbReference>
<evidence type="ECO:0000259" key="8">
    <source>
        <dbReference type="Pfam" id="PF00576"/>
    </source>
</evidence>
<protein>
    <recommendedName>
        <fullName evidence="7">5-hydroxyisourate hydrolase</fullName>
        <shortName evidence="7">HIU hydrolase</shortName>
        <shortName evidence="7">HIUHase</shortName>
        <ecNumber evidence="7">3.5.2.17</ecNumber>
    </recommendedName>
</protein>
<comment type="caution">
    <text evidence="9">The sequence shown here is derived from an EMBL/GenBank/DDBJ whole genome shotgun (WGS) entry which is preliminary data.</text>
</comment>
<dbReference type="PANTHER" id="PTHR10395:SF7">
    <property type="entry name" value="5-HYDROXYISOURATE HYDROLASE"/>
    <property type="match status" value="1"/>
</dbReference>
<dbReference type="InterPro" id="IPR036817">
    <property type="entry name" value="Transthyretin/HIU_hydrolase_sf"/>
</dbReference>
<organism evidence="9 10">
    <name type="scientific">Coniosporium apollinis</name>
    <dbReference type="NCBI Taxonomy" id="61459"/>
    <lineage>
        <taxon>Eukaryota</taxon>
        <taxon>Fungi</taxon>
        <taxon>Dikarya</taxon>
        <taxon>Ascomycota</taxon>
        <taxon>Pezizomycotina</taxon>
        <taxon>Dothideomycetes</taxon>
        <taxon>Dothideomycetes incertae sedis</taxon>
        <taxon>Coniosporium</taxon>
    </lineage>
</organism>
<keyword evidence="6 7" id="KW-0378">Hydrolase</keyword>
<evidence type="ECO:0000256" key="5">
    <source>
        <dbReference type="ARBA" id="ARBA00022631"/>
    </source>
</evidence>
<dbReference type="InterPro" id="IPR023418">
    <property type="entry name" value="Thyroxine_BS"/>
</dbReference>
<evidence type="ECO:0000313" key="9">
    <source>
        <dbReference type="EMBL" id="KAJ9658640.1"/>
    </source>
</evidence>